<dbReference type="FunFam" id="1.10.510.10:FF:000003">
    <property type="entry name" value="TRAF2 and NCK-interacting protein kinase isoform 4"/>
    <property type="match status" value="1"/>
</dbReference>
<dbReference type="PANTHER" id="PTHR47096:SF1">
    <property type="entry name" value="MISSHAPEN LIKE KINASE 1"/>
    <property type="match status" value="1"/>
</dbReference>
<evidence type="ECO:0000256" key="13">
    <source>
        <dbReference type="PROSITE-ProRule" id="PRU10141"/>
    </source>
</evidence>
<feature type="compositionally biased region" description="Polar residues" evidence="14">
    <location>
        <begin position="472"/>
        <end position="483"/>
    </location>
</feature>
<reference evidence="17" key="1">
    <citation type="submission" date="2025-08" db="UniProtKB">
        <authorList>
            <consortium name="Ensembl"/>
        </authorList>
    </citation>
    <scope>IDENTIFICATION</scope>
</reference>
<dbReference type="FunFam" id="3.30.200.20:FF:000006">
    <property type="entry name" value="TRAF2 and NCK-interacting protein kinase isoform 4"/>
    <property type="match status" value="1"/>
</dbReference>
<evidence type="ECO:0000256" key="6">
    <source>
        <dbReference type="ARBA" id="ARBA00022777"/>
    </source>
</evidence>
<dbReference type="PANTHER" id="PTHR47096">
    <property type="entry name" value="MISSHAPEN LIKE KINASE 1"/>
    <property type="match status" value="1"/>
</dbReference>
<evidence type="ECO:0000256" key="11">
    <source>
        <dbReference type="PIRSR" id="PIRSR038172-1"/>
    </source>
</evidence>
<proteinExistence type="inferred from homology"/>
<feature type="region of interest" description="Disordered" evidence="14">
    <location>
        <begin position="419"/>
        <end position="528"/>
    </location>
</feature>
<comment type="catalytic activity">
    <reaction evidence="9 10">
        <text>L-seryl-[protein] + ATP = O-phospho-L-seryl-[protein] + ADP + H(+)</text>
        <dbReference type="Rhea" id="RHEA:17989"/>
        <dbReference type="Rhea" id="RHEA-COMP:9863"/>
        <dbReference type="Rhea" id="RHEA-COMP:11604"/>
        <dbReference type="ChEBI" id="CHEBI:15378"/>
        <dbReference type="ChEBI" id="CHEBI:29999"/>
        <dbReference type="ChEBI" id="CHEBI:30616"/>
        <dbReference type="ChEBI" id="CHEBI:83421"/>
        <dbReference type="ChEBI" id="CHEBI:456216"/>
        <dbReference type="EC" id="2.7.11.1"/>
    </reaction>
</comment>
<dbReference type="Pfam" id="PF00069">
    <property type="entry name" value="Pkinase"/>
    <property type="match status" value="1"/>
</dbReference>
<protein>
    <recommendedName>
        <fullName evidence="10">Mitogen-activated protein kinase kinase kinase kinase</fullName>
        <ecNumber evidence="10">2.7.11.1</ecNumber>
    </recommendedName>
</protein>
<dbReference type="CDD" id="cd06636">
    <property type="entry name" value="STKc_MAP4K4_6_N"/>
    <property type="match status" value="1"/>
</dbReference>
<dbReference type="GeneTree" id="ENSGT00940000155063"/>
<comment type="cofactor">
    <cofactor evidence="1 10">
        <name>Mg(2+)</name>
        <dbReference type="ChEBI" id="CHEBI:18420"/>
    </cofactor>
</comment>
<evidence type="ECO:0000256" key="5">
    <source>
        <dbReference type="ARBA" id="ARBA00022741"/>
    </source>
</evidence>
<dbReference type="GO" id="GO:0005524">
    <property type="term" value="F:ATP binding"/>
    <property type="evidence" value="ECO:0007669"/>
    <property type="project" value="UniProtKB-UniRule"/>
</dbReference>
<evidence type="ECO:0000256" key="8">
    <source>
        <dbReference type="ARBA" id="ARBA00047899"/>
    </source>
</evidence>
<evidence type="ECO:0000256" key="4">
    <source>
        <dbReference type="ARBA" id="ARBA00022679"/>
    </source>
</evidence>
<evidence type="ECO:0000256" key="3">
    <source>
        <dbReference type="ARBA" id="ARBA00022527"/>
    </source>
</evidence>
<feature type="domain" description="Protein kinase" evidence="15">
    <location>
        <begin position="25"/>
        <end position="289"/>
    </location>
</feature>
<evidence type="ECO:0000256" key="1">
    <source>
        <dbReference type="ARBA" id="ARBA00001946"/>
    </source>
</evidence>
<comment type="function">
    <text evidence="10">Serine/threonine kinase that plays a role in the response to environmental stress. Appears to act upstream of the JUN N-terminal pathway.</text>
</comment>
<evidence type="ECO:0000256" key="2">
    <source>
        <dbReference type="ARBA" id="ARBA00008874"/>
    </source>
</evidence>
<feature type="binding site" evidence="12 13">
    <location>
        <position position="54"/>
    </location>
    <ligand>
        <name>ATP</name>
        <dbReference type="ChEBI" id="CHEBI:30616"/>
    </ligand>
</feature>
<dbReference type="InterPro" id="IPR011009">
    <property type="entry name" value="Kinase-like_dom_sf"/>
</dbReference>
<dbReference type="PROSITE" id="PS50219">
    <property type="entry name" value="CNH"/>
    <property type="match status" value="1"/>
</dbReference>
<dbReference type="GO" id="GO:0008349">
    <property type="term" value="F:MAP kinase kinase kinase kinase activity"/>
    <property type="evidence" value="ECO:0007669"/>
    <property type="project" value="InterPro"/>
</dbReference>
<keyword evidence="6 10" id="KW-0418">Kinase</keyword>
<dbReference type="SMART" id="SM00220">
    <property type="entry name" value="S_TKc"/>
    <property type="match status" value="1"/>
</dbReference>
<feature type="domain" description="CNH" evidence="16">
    <location>
        <begin position="737"/>
        <end position="1024"/>
    </location>
</feature>
<evidence type="ECO:0000256" key="10">
    <source>
        <dbReference type="PIRNR" id="PIRNR038172"/>
    </source>
</evidence>
<feature type="region of interest" description="Disordered" evidence="14">
    <location>
        <begin position="608"/>
        <end position="642"/>
    </location>
</feature>
<dbReference type="PIRSF" id="PIRSF038172">
    <property type="entry name" value="MAPKKKK"/>
    <property type="match status" value="1"/>
</dbReference>
<dbReference type="InterPro" id="IPR008271">
    <property type="entry name" value="Ser/Thr_kinase_AS"/>
</dbReference>
<dbReference type="PROSITE" id="PS00108">
    <property type="entry name" value="PROTEIN_KINASE_ST"/>
    <property type="match status" value="1"/>
</dbReference>
<feature type="region of interest" description="Disordered" evidence="14">
    <location>
        <begin position="701"/>
        <end position="726"/>
    </location>
</feature>
<evidence type="ECO:0000259" key="16">
    <source>
        <dbReference type="PROSITE" id="PS50219"/>
    </source>
</evidence>
<dbReference type="InterPro" id="IPR051700">
    <property type="entry name" value="STE20_Ser-Thr_kinase"/>
</dbReference>
<sequence length="1050" mass="120695">MANDSPAKSLVDIDLSSLRDPAGIFELVEVVGNGTYGQVYKGRHVKTGQLAAIKVMDVTEDEEEEIKLEINMLKKYSHHRNIATYYGAFIKKSPPGHDDQLWLVMEFCGAGSITDLVKNTKGNTLKEDWIAYISREILRGLAHLHAHHVIHRDIKGQNVLLTENAEVKLVDFGVSAQLDRTVGRRNTFIGTPYWMAPEVIACDENPDATYDYRSDLWSCGITAIEMAEGAPPLCDMHPMRALFLIPRNPPPRLKSKKWSKKFFSFIEGCLVKNYMQRPSTEQLLKHPFIRDQPNERQVRIQLKDHIDRTRKKRGEKDETEYEYSGSEEEEEEALTSSCCSSIVNVPGESTLRRDFLRLQQENKERSEALRRQQLLQEQQLREQEEYKRQLLAERQKRIEQQKEQRRRLEEQQRREREARRQQEREQRRREQEEKRRLEEMERRRKEEEERRRAEEEKRRVEREQVEERFRKTNQGSPEAQSKQMGKVLEPPVPSRSESFSNGNSEPAQPALQRPMEPQVSAQENLGEPGGNAEVPTCFLQICRSWHLESLVKGSAQWTSEQTQALILWVCLANSSPLFVATSVFSSLSHQDLTALAKELRAVEDVRPPHKVTDYSSSSEESGTTDEEDDDMEQEGADESTSGPDDVRAVLVLVTLFCFCFPSWGVEGKGRWVFWLHLRDITCTLLFSFSVGFSSEAMRSEAIRQDPTRKGSVVNVNPTNTRPQSDTPEIRKYKKRFNSEILCAALWGVNLLVGTESGLMLLDRSGQGKVYPLINRRRFQQMDVLEGLNVLVTISGKKNKLRVYYLSWLRNKILHNDPEVEKKQGWTTVGDLEGCVHYKVVKYERIKFLVIALKSSVEVYAWAPKPYHKFMAFKSFGELVHKPLLVDLTVEEGQRLKVIYGSCAGFHAVDVDSGSVYDIYLPTHIQSSIQPHAIIILPNTDGMELLVCYEDEGVYVNTYGRITKDVVLQWGEMPTSVAYIRSNQIMGWGEKAIEIRSVETGHLDGVFMHKRAQRLKFLCERNDKVFFASVRSGGSSQVYFMTLGRTSLLSW</sequence>
<dbReference type="AlphaFoldDB" id="A0A663F964"/>
<evidence type="ECO:0000259" key="15">
    <source>
        <dbReference type="PROSITE" id="PS50011"/>
    </source>
</evidence>
<keyword evidence="7 10" id="KW-0067">ATP-binding</keyword>
<accession>A0A663F964</accession>
<comment type="catalytic activity">
    <reaction evidence="8 10">
        <text>L-threonyl-[protein] + ATP = O-phospho-L-threonyl-[protein] + ADP + H(+)</text>
        <dbReference type="Rhea" id="RHEA:46608"/>
        <dbReference type="Rhea" id="RHEA-COMP:11060"/>
        <dbReference type="Rhea" id="RHEA-COMP:11605"/>
        <dbReference type="ChEBI" id="CHEBI:15378"/>
        <dbReference type="ChEBI" id="CHEBI:30013"/>
        <dbReference type="ChEBI" id="CHEBI:30616"/>
        <dbReference type="ChEBI" id="CHEBI:61977"/>
        <dbReference type="ChEBI" id="CHEBI:456216"/>
        <dbReference type="EC" id="2.7.11.1"/>
    </reaction>
</comment>
<dbReference type="Proteomes" id="UP000472275">
    <property type="component" value="Chromosome 23"/>
</dbReference>
<dbReference type="InterPro" id="IPR017441">
    <property type="entry name" value="Protein_kinase_ATP_BS"/>
</dbReference>
<feature type="active site" description="Proton acceptor" evidence="11">
    <location>
        <position position="153"/>
    </location>
</feature>
<dbReference type="Gene3D" id="3.30.200.20">
    <property type="entry name" value="Phosphorylase Kinase, domain 1"/>
    <property type="match status" value="1"/>
</dbReference>
<keyword evidence="3 10" id="KW-0723">Serine/threonine-protein kinase</keyword>
<name>A0A663F964_AQUCH</name>
<organism evidence="17 18">
    <name type="scientific">Aquila chrysaetos chrysaetos</name>
    <dbReference type="NCBI Taxonomy" id="223781"/>
    <lineage>
        <taxon>Eukaryota</taxon>
        <taxon>Metazoa</taxon>
        <taxon>Chordata</taxon>
        <taxon>Craniata</taxon>
        <taxon>Vertebrata</taxon>
        <taxon>Euteleostomi</taxon>
        <taxon>Archelosauria</taxon>
        <taxon>Archosauria</taxon>
        <taxon>Dinosauria</taxon>
        <taxon>Saurischia</taxon>
        <taxon>Theropoda</taxon>
        <taxon>Coelurosauria</taxon>
        <taxon>Aves</taxon>
        <taxon>Neognathae</taxon>
        <taxon>Neoaves</taxon>
        <taxon>Telluraves</taxon>
        <taxon>Accipitrimorphae</taxon>
        <taxon>Accipitriformes</taxon>
        <taxon>Accipitridae</taxon>
        <taxon>Accipitrinae</taxon>
        <taxon>Aquila</taxon>
    </lineage>
</organism>
<evidence type="ECO:0000313" key="17">
    <source>
        <dbReference type="Ensembl" id="ENSACCP00020021014.1"/>
    </source>
</evidence>
<dbReference type="Pfam" id="PF00780">
    <property type="entry name" value="CNH"/>
    <property type="match status" value="1"/>
</dbReference>
<dbReference type="InterPro" id="IPR021160">
    <property type="entry name" value="MAPKKKK"/>
</dbReference>
<gene>
    <name evidence="17" type="primary">MAP4K4</name>
</gene>
<evidence type="ECO:0000256" key="12">
    <source>
        <dbReference type="PIRSR" id="PIRSR038172-2"/>
    </source>
</evidence>
<keyword evidence="5 10" id="KW-0547">Nucleotide-binding</keyword>
<keyword evidence="18" id="KW-1185">Reference proteome</keyword>
<dbReference type="InterPro" id="IPR000719">
    <property type="entry name" value="Prot_kinase_dom"/>
</dbReference>
<dbReference type="SMART" id="SM00036">
    <property type="entry name" value="CNH"/>
    <property type="match status" value="1"/>
</dbReference>
<evidence type="ECO:0000313" key="18">
    <source>
        <dbReference type="Proteomes" id="UP000472275"/>
    </source>
</evidence>
<dbReference type="PROSITE" id="PS50011">
    <property type="entry name" value="PROTEIN_KINASE_DOM"/>
    <property type="match status" value="1"/>
</dbReference>
<feature type="compositionally biased region" description="Basic and acidic residues" evidence="14">
    <location>
        <begin position="419"/>
        <end position="470"/>
    </location>
</feature>
<dbReference type="GO" id="GO:0005829">
    <property type="term" value="C:cytosol"/>
    <property type="evidence" value="ECO:0007669"/>
    <property type="project" value="TreeGrafter"/>
</dbReference>
<feature type="compositionally biased region" description="Acidic residues" evidence="14">
    <location>
        <begin position="622"/>
        <end position="637"/>
    </location>
</feature>
<feature type="binding site" evidence="12">
    <location>
        <begin position="31"/>
        <end position="39"/>
    </location>
    <ligand>
        <name>ATP</name>
        <dbReference type="ChEBI" id="CHEBI:30616"/>
    </ligand>
</feature>
<evidence type="ECO:0000256" key="7">
    <source>
        <dbReference type="ARBA" id="ARBA00022840"/>
    </source>
</evidence>
<evidence type="ECO:0000256" key="9">
    <source>
        <dbReference type="ARBA" id="ARBA00048679"/>
    </source>
</evidence>
<dbReference type="InterPro" id="IPR001180">
    <property type="entry name" value="CNH_dom"/>
</dbReference>
<reference evidence="17" key="2">
    <citation type="submission" date="2025-09" db="UniProtKB">
        <authorList>
            <consortium name="Ensembl"/>
        </authorList>
    </citation>
    <scope>IDENTIFICATION</scope>
</reference>
<dbReference type="Gene3D" id="1.10.510.10">
    <property type="entry name" value="Transferase(Phosphotransferase) domain 1"/>
    <property type="match status" value="1"/>
</dbReference>
<feature type="compositionally biased region" description="Polar residues" evidence="14">
    <location>
        <begin position="713"/>
        <end position="726"/>
    </location>
</feature>
<dbReference type="Ensembl" id="ENSACCT00020021942.1">
    <property type="protein sequence ID" value="ENSACCP00020021014.1"/>
    <property type="gene ID" value="ENSACCG00020013968.1"/>
</dbReference>
<feature type="region of interest" description="Disordered" evidence="14">
    <location>
        <begin position="306"/>
        <end position="336"/>
    </location>
</feature>
<feature type="compositionally biased region" description="Polar residues" evidence="14">
    <location>
        <begin position="495"/>
        <end position="506"/>
    </location>
</feature>
<comment type="similarity">
    <text evidence="2 10">Belongs to the protein kinase superfamily. STE Ser/Thr protein kinase family. STE20 subfamily.</text>
</comment>
<keyword evidence="4 10" id="KW-0808">Transferase</keyword>
<evidence type="ECO:0000256" key="14">
    <source>
        <dbReference type="SAM" id="MobiDB-lite"/>
    </source>
</evidence>
<dbReference type="PROSITE" id="PS00107">
    <property type="entry name" value="PROTEIN_KINASE_ATP"/>
    <property type="match status" value="1"/>
</dbReference>
<dbReference type="EC" id="2.7.11.1" evidence="10"/>
<dbReference type="SUPFAM" id="SSF56112">
    <property type="entry name" value="Protein kinase-like (PK-like)"/>
    <property type="match status" value="1"/>
</dbReference>
<feature type="compositionally biased region" description="Acidic residues" evidence="14">
    <location>
        <begin position="317"/>
        <end position="333"/>
    </location>
</feature>